<dbReference type="GO" id="GO:0015833">
    <property type="term" value="P:peptide transport"/>
    <property type="evidence" value="ECO:0007669"/>
    <property type="project" value="InterPro"/>
</dbReference>
<evidence type="ECO:0000313" key="10">
    <source>
        <dbReference type="Proteomes" id="UP000243739"/>
    </source>
</evidence>
<dbReference type="NCBIfam" id="TIGR01727">
    <property type="entry name" value="oligo_HPY"/>
    <property type="match status" value="1"/>
</dbReference>
<accession>A0A1D2YVJ2</accession>
<keyword evidence="6 9" id="KW-0067">ATP-binding</keyword>
<keyword evidence="4" id="KW-1003">Cell membrane</keyword>
<dbReference type="InterPro" id="IPR017871">
    <property type="entry name" value="ABC_transporter-like_CS"/>
</dbReference>
<dbReference type="EMBL" id="MIJF01000014">
    <property type="protein sequence ID" value="OEF99740.1"/>
    <property type="molecule type" value="Genomic_DNA"/>
</dbReference>
<comment type="caution">
    <text evidence="9">The sequence shown here is derived from an EMBL/GenBank/DDBJ whole genome shotgun (WGS) entry which is preliminary data.</text>
</comment>
<evidence type="ECO:0000313" key="9">
    <source>
        <dbReference type="EMBL" id="OEF99740.1"/>
    </source>
</evidence>
<dbReference type="AlphaFoldDB" id="A0A1D2YVJ2"/>
<sequence length="328" mass="36677">MQTEPLLIIRDLKTYFYTDGKEVKAVDGVNFQIYKGETVALVGESGSGKSVTSMSILRLIPDPPGKIVNGEIIFNKLDLLKLSESDINEIRGNEISMIFQEPMTSLNPVFTIGEQIMEGLRHHHNLDKANARKKAIRLLQLVGFPRAEDIIDEYPHQLSGGMRQRAMIAMAMSLEPKLLIADEPTTALDVTIQAQILELMRDVKEKFNTSILLITHDLGVVAEMADRVLVMYGGQIVEEGDVYTIFESPNHPYTKGLLSSIPSLNDDKDRLESIEGTVPAAHEFPKGCRFAPRCGEKKLSICEEKLPQLQEIGNGHKVRCFLYERVEA</sequence>
<proteinExistence type="inferred from homology"/>
<dbReference type="InterPro" id="IPR003439">
    <property type="entry name" value="ABC_transporter-like_ATP-bd"/>
</dbReference>
<dbReference type="Gene3D" id="3.40.50.300">
    <property type="entry name" value="P-loop containing nucleotide triphosphate hydrolases"/>
    <property type="match status" value="1"/>
</dbReference>
<evidence type="ECO:0000256" key="6">
    <source>
        <dbReference type="ARBA" id="ARBA00022840"/>
    </source>
</evidence>
<dbReference type="RefSeq" id="WP_069656397.1">
    <property type="nucleotide sequence ID" value="NZ_MIJF01000014.1"/>
</dbReference>
<keyword evidence="5" id="KW-0547">Nucleotide-binding</keyword>
<keyword evidence="10" id="KW-1185">Reference proteome</keyword>
<dbReference type="Proteomes" id="UP000243739">
    <property type="component" value="Unassembled WGS sequence"/>
</dbReference>
<evidence type="ECO:0000256" key="5">
    <source>
        <dbReference type="ARBA" id="ARBA00022741"/>
    </source>
</evidence>
<gene>
    <name evidence="9" type="ORF">BHF71_07555</name>
</gene>
<dbReference type="PROSITE" id="PS00211">
    <property type="entry name" value="ABC_TRANSPORTER_1"/>
    <property type="match status" value="1"/>
</dbReference>
<dbReference type="Pfam" id="PF00005">
    <property type="entry name" value="ABC_tran"/>
    <property type="match status" value="1"/>
</dbReference>
<evidence type="ECO:0000256" key="4">
    <source>
        <dbReference type="ARBA" id="ARBA00022475"/>
    </source>
</evidence>
<dbReference type="SUPFAM" id="SSF52540">
    <property type="entry name" value="P-loop containing nucleoside triphosphate hydrolases"/>
    <property type="match status" value="1"/>
</dbReference>
<dbReference type="GO" id="GO:0005886">
    <property type="term" value="C:plasma membrane"/>
    <property type="evidence" value="ECO:0007669"/>
    <property type="project" value="UniProtKB-SubCell"/>
</dbReference>
<evidence type="ECO:0000256" key="3">
    <source>
        <dbReference type="ARBA" id="ARBA00022448"/>
    </source>
</evidence>
<dbReference type="OrthoDB" id="9802264at2"/>
<keyword evidence="7" id="KW-0472">Membrane</keyword>
<evidence type="ECO:0000259" key="8">
    <source>
        <dbReference type="PROSITE" id="PS50893"/>
    </source>
</evidence>
<dbReference type="SMART" id="SM00382">
    <property type="entry name" value="AAA"/>
    <property type="match status" value="1"/>
</dbReference>
<name>A0A1D2YVJ2_9BACI</name>
<feature type="domain" description="ABC transporter" evidence="8">
    <location>
        <begin position="9"/>
        <end position="258"/>
    </location>
</feature>
<evidence type="ECO:0000256" key="2">
    <source>
        <dbReference type="ARBA" id="ARBA00005417"/>
    </source>
</evidence>
<comment type="similarity">
    <text evidence="2">Belongs to the ABC transporter superfamily.</text>
</comment>
<evidence type="ECO:0000256" key="7">
    <source>
        <dbReference type="ARBA" id="ARBA00023136"/>
    </source>
</evidence>
<dbReference type="PANTHER" id="PTHR43297">
    <property type="entry name" value="OLIGOPEPTIDE TRANSPORT ATP-BINDING PROTEIN APPD"/>
    <property type="match status" value="1"/>
</dbReference>
<evidence type="ECO:0000256" key="1">
    <source>
        <dbReference type="ARBA" id="ARBA00004202"/>
    </source>
</evidence>
<protein>
    <submittedName>
        <fullName evidence="9">Peptide ABC transporter ATP-binding protein</fullName>
    </submittedName>
</protein>
<dbReference type="STRING" id="337097.BHF71_07555"/>
<dbReference type="PROSITE" id="PS50893">
    <property type="entry name" value="ABC_TRANSPORTER_2"/>
    <property type="match status" value="1"/>
</dbReference>
<dbReference type="InterPro" id="IPR027417">
    <property type="entry name" value="P-loop_NTPase"/>
</dbReference>
<dbReference type="GO" id="GO:0016887">
    <property type="term" value="F:ATP hydrolysis activity"/>
    <property type="evidence" value="ECO:0007669"/>
    <property type="project" value="InterPro"/>
</dbReference>
<dbReference type="Pfam" id="PF08352">
    <property type="entry name" value="oligo_HPY"/>
    <property type="match status" value="1"/>
</dbReference>
<organism evidence="9 10">
    <name type="scientific">Vulcanibacillus modesticaldus</name>
    <dbReference type="NCBI Taxonomy" id="337097"/>
    <lineage>
        <taxon>Bacteria</taxon>
        <taxon>Bacillati</taxon>
        <taxon>Bacillota</taxon>
        <taxon>Bacilli</taxon>
        <taxon>Bacillales</taxon>
        <taxon>Bacillaceae</taxon>
        <taxon>Vulcanibacillus</taxon>
    </lineage>
</organism>
<dbReference type="InterPro" id="IPR013563">
    <property type="entry name" value="Oligopep_ABC_C"/>
</dbReference>
<dbReference type="CDD" id="cd03257">
    <property type="entry name" value="ABC_NikE_OppD_transporters"/>
    <property type="match status" value="1"/>
</dbReference>
<keyword evidence="3" id="KW-0813">Transport</keyword>
<comment type="subcellular location">
    <subcellularLocation>
        <location evidence="1">Cell membrane</location>
        <topology evidence="1">Peripheral membrane protein</topology>
    </subcellularLocation>
</comment>
<dbReference type="FunFam" id="3.40.50.300:FF:000016">
    <property type="entry name" value="Oligopeptide ABC transporter ATP-binding component"/>
    <property type="match status" value="1"/>
</dbReference>
<dbReference type="GO" id="GO:0005524">
    <property type="term" value="F:ATP binding"/>
    <property type="evidence" value="ECO:0007669"/>
    <property type="project" value="UniProtKB-KW"/>
</dbReference>
<dbReference type="InterPro" id="IPR003593">
    <property type="entry name" value="AAA+_ATPase"/>
</dbReference>
<reference evidence="9 10" key="1">
    <citation type="submission" date="2016-09" db="EMBL/GenBank/DDBJ databases">
        <title>Draft genome sequence for the type strain of Vulcanibacillus modesticaldus BR, a strictly anaerobic, moderately thermophilic, and nitrate-reducing bacterium from deep sea-hydrothermal vents of the Mid-Atlantic Ridge.</title>
        <authorList>
            <person name="Abin C.A."/>
            <person name="Hollibaugh J.T."/>
        </authorList>
    </citation>
    <scope>NUCLEOTIDE SEQUENCE [LARGE SCALE GENOMIC DNA]</scope>
    <source>
        <strain evidence="9 10">BR</strain>
    </source>
</reference>
<dbReference type="PANTHER" id="PTHR43297:SF2">
    <property type="entry name" value="DIPEPTIDE TRANSPORT ATP-BINDING PROTEIN DPPD"/>
    <property type="match status" value="1"/>
</dbReference>
<dbReference type="InterPro" id="IPR050388">
    <property type="entry name" value="ABC_Ni/Peptide_Import"/>
</dbReference>